<dbReference type="AlphaFoldDB" id="A0A2H3NQM1"/>
<name>A0A2H3NQM1_9BACT</name>
<dbReference type="InterPro" id="IPR000868">
    <property type="entry name" value="Isochorismatase-like_dom"/>
</dbReference>
<reference evidence="10 11" key="1">
    <citation type="submission" date="2017-10" db="EMBL/GenBank/DDBJ databases">
        <title>Draft genome of Longimonas halophila.</title>
        <authorList>
            <person name="Goh K.M."/>
            <person name="Shamsir M.S."/>
            <person name="Lim S.W."/>
        </authorList>
    </citation>
    <scope>NUCLEOTIDE SEQUENCE [LARGE SCALE GENOMIC DNA]</scope>
    <source>
        <strain evidence="10 11">KCTC 42399</strain>
    </source>
</reference>
<comment type="pathway">
    <text evidence="5">Cofactor biosynthesis; nicotinate biosynthesis; nicotinate from nicotinamide: step 1/1.</text>
</comment>
<dbReference type="RefSeq" id="WP_098060780.1">
    <property type="nucleotide sequence ID" value="NZ_PDEP01000001.1"/>
</dbReference>
<accession>A0A2H3NQM1</accession>
<evidence type="ECO:0000313" key="10">
    <source>
        <dbReference type="EMBL" id="PEN09382.1"/>
    </source>
</evidence>
<dbReference type="CDD" id="cd01011">
    <property type="entry name" value="nicotinamidase"/>
    <property type="match status" value="1"/>
</dbReference>
<evidence type="ECO:0000313" key="11">
    <source>
        <dbReference type="Proteomes" id="UP000221024"/>
    </source>
</evidence>
<evidence type="ECO:0000259" key="9">
    <source>
        <dbReference type="Pfam" id="PF00857"/>
    </source>
</evidence>
<sequence>MHALLVVDIQNDFCPGGALAVPEGDAIIPTVNALMDDFDAVVCTQDWHPPEHQSFASQHDGRAPYDTVEMPYGEQVLWPDHCVQGTKGADFHPALNTDRADLIIRKGFRPEIDSYSAFYENDGATATGLTGYLHERGVDTLVVVGLAADFCVKWSATDGVDEGFDVYVVEDATRGINQDGSLAAAWEAMTGAGVQIVSSGAAHTLAR</sequence>
<dbReference type="PANTHER" id="PTHR11080">
    <property type="entry name" value="PYRAZINAMIDASE/NICOTINAMIDASE"/>
    <property type="match status" value="1"/>
</dbReference>
<dbReference type="NCBIfam" id="NF008623">
    <property type="entry name" value="PRK11609.1"/>
    <property type="match status" value="1"/>
</dbReference>
<comment type="caution">
    <text evidence="10">The sequence shown here is derived from an EMBL/GenBank/DDBJ whole genome shotgun (WGS) entry which is preliminary data.</text>
</comment>
<dbReference type="Pfam" id="PF00857">
    <property type="entry name" value="Isochorismatase"/>
    <property type="match status" value="1"/>
</dbReference>
<evidence type="ECO:0000256" key="3">
    <source>
        <dbReference type="ARBA" id="ARBA00022723"/>
    </source>
</evidence>
<keyword evidence="11" id="KW-1185">Reference proteome</keyword>
<evidence type="ECO:0000256" key="4">
    <source>
        <dbReference type="ARBA" id="ARBA00022801"/>
    </source>
</evidence>
<evidence type="ECO:0000256" key="5">
    <source>
        <dbReference type="ARBA" id="ARBA00037900"/>
    </source>
</evidence>
<dbReference type="EC" id="3.5.1.19" evidence="6"/>
<dbReference type="InterPro" id="IPR052347">
    <property type="entry name" value="Isochorismatase_Nicotinamidase"/>
</dbReference>
<evidence type="ECO:0000256" key="6">
    <source>
        <dbReference type="ARBA" id="ARBA00039017"/>
    </source>
</evidence>
<dbReference type="Gene3D" id="3.40.50.850">
    <property type="entry name" value="Isochorismatase-like"/>
    <property type="match status" value="1"/>
</dbReference>
<dbReference type="GO" id="GO:0019363">
    <property type="term" value="P:pyridine nucleotide biosynthetic process"/>
    <property type="evidence" value="ECO:0007669"/>
    <property type="project" value="UniProtKB-KW"/>
</dbReference>
<evidence type="ECO:0000256" key="8">
    <source>
        <dbReference type="ARBA" id="ARBA00072277"/>
    </source>
</evidence>
<dbReference type="SUPFAM" id="SSF52499">
    <property type="entry name" value="Isochorismatase-like hydrolases"/>
    <property type="match status" value="1"/>
</dbReference>
<keyword evidence="4" id="KW-0378">Hydrolase</keyword>
<comment type="similarity">
    <text evidence="1">Belongs to the isochorismatase family.</text>
</comment>
<protein>
    <recommendedName>
        <fullName evidence="8">Nicotinamidase</fullName>
        <ecNumber evidence="6">3.5.1.19</ecNumber>
    </recommendedName>
    <alternativeName>
        <fullName evidence="7">Nicotinamide deamidase</fullName>
    </alternativeName>
</protein>
<evidence type="ECO:0000256" key="2">
    <source>
        <dbReference type="ARBA" id="ARBA00022642"/>
    </source>
</evidence>
<keyword evidence="3" id="KW-0479">Metal-binding</keyword>
<dbReference type="OrthoDB" id="9791276at2"/>
<dbReference type="PANTHER" id="PTHR11080:SF2">
    <property type="entry name" value="LD05707P"/>
    <property type="match status" value="1"/>
</dbReference>
<keyword evidence="2" id="KW-0662">Pyridine nucleotide biosynthesis</keyword>
<feature type="domain" description="Isochorismatase-like" evidence="9">
    <location>
        <begin position="3"/>
        <end position="198"/>
    </location>
</feature>
<evidence type="ECO:0000256" key="7">
    <source>
        <dbReference type="ARBA" id="ARBA00043224"/>
    </source>
</evidence>
<dbReference type="InterPro" id="IPR036380">
    <property type="entry name" value="Isochorismatase-like_sf"/>
</dbReference>
<proteinExistence type="inferred from homology"/>
<dbReference type="GO" id="GO:0046872">
    <property type="term" value="F:metal ion binding"/>
    <property type="evidence" value="ECO:0007669"/>
    <property type="project" value="UniProtKB-KW"/>
</dbReference>
<dbReference type="Proteomes" id="UP000221024">
    <property type="component" value="Unassembled WGS sequence"/>
</dbReference>
<organism evidence="10 11">
    <name type="scientific">Longimonas halophila</name>
    <dbReference type="NCBI Taxonomy" id="1469170"/>
    <lineage>
        <taxon>Bacteria</taxon>
        <taxon>Pseudomonadati</taxon>
        <taxon>Rhodothermota</taxon>
        <taxon>Rhodothermia</taxon>
        <taxon>Rhodothermales</taxon>
        <taxon>Salisaetaceae</taxon>
        <taxon>Longimonas</taxon>
    </lineage>
</organism>
<gene>
    <name evidence="10" type="ORF">CRI93_01255</name>
</gene>
<evidence type="ECO:0000256" key="1">
    <source>
        <dbReference type="ARBA" id="ARBA00006336"/>
    </source>
</evidence>
<dbReference type="EMBL" id="PDEP01000001">
    <property type="protein sequence ID" value="PEN09382.1"/>
    <property type="molecule type" value="Genomic_DNA"/>
</dbReference>
<dbReference type="GO" id="GO:0008936">
    <property type="term" value="F:nicotinamidase activity"/>
    <property type="evidence" value="ECO:0007669"/>
    <property type="project" value="UniProtKB-EC"/>
</dbReference>
<dbReference type="FunFam" id="3.40.50.850:FF:000006">
    <property type="entry name" value="Bifunctional pyrazinamidase/nicotinamidase"/>
    <property type="match status" value="1"/>
</dbReference>